<sequence length="371" mass="39870">MIIGVPKEIKEQEDRVALTPAGADALVRAGHKVLVEKNAGMGVGFTDEEYSELGAEILPEASMVWNQADMIMKVKEPLKSEYTYFREGLIIFTYLHLAAAEELTKALMEAGTVAIAYETVENPDRSLPLLSPMSEVAGRMAVQEGSIYLEKTRGGKGLLVDGVPGVPPAHIVVVGAGNVGTGAIRRAIGLGARVTVLDINTDRLRYLNEVFMGRIETLYSNNYNLTNAVKSADLVVGAVLIPGAKAPKLVTEEMVKLMEPGSVLVDVAIDQGGCIETTHPTTHADPIFMKHDVVHYAVANIPGAVPKTSTLALTNATLPYAIRIANKGWKQALKDEMPLRKGANILEGKLVYKAVADAFDLPYTPVEEILG</sequence>
<dbReference type="GO" id="GO:0005886">
    <property type="term" value="C:plasma membrane"/>
    <property type="evidence" value="ECO:0007669"/>
    <property type="project" value="TreeGrafter"/>
</dbReference>
<dbReference type="Proteomes" id="UP001108123">
    <property type="component" value="Unassembled WGS sequence"/>
</dbReference>
<feature type="binding site" evidence="9">
    <location>
        <position position="220"/>
    </location>
    <ligand>
        <name>NAD(+)</name>
        <dbReference type="ChEBI" id="CHEBI:57540"/>
    </ligand>
</feature>
<dbReference type="CDD" id="cd05305">
    <property type="entry name" value="L-AlaDH"/>
    <property type="match status" value="1"/>
</dbReference>
<proteinExistence type="inferred from homology"/>
<dbReference type="SMART" id="SM01002">
    <property type="entry name" value="AlaDh_PNT_C"/>
    <property type="match status" value="1"/>
</dbReference>
<evidence type="ECO:0000313" key="14">
    <source>
        <dbReference type="Proteomes" id="UP000462760"/>
    </source>
</evidence>
<dbReference type="NCBIfam" id="TIGR00518">
    <property type="entry name" value="alaDH"/>
    <property type="match status" value="1"/>
</dbReference>
<feature type="binding site" evidence="9">
    <location>
        <position position="198"/>
    </location>
    <ligand>
        <name>NAD(+)</name>
        <dbReference type="ChEBI" id="CHEBI:57540"/>
    </ligand>
</feature>
<dbReference type="AlphaFoldDB" id="A0A844FDZ0"/>
<comment type="pathway">
    <text evidence="1">Amino-acid degradation; L-alanine degradation via dehydrogenase pathway; NH(3) and pyruvate from L-alanine: step 1/1.</text>
</comment>
<gene>
    <name evidence="13" type="primary">ald</name>
    <name evidence="13" type="ORF">FYJ27_00420</name>
    <name evidence="12" type="ORF">L0P62_08145</name>
</gene>
<reference evidence="13 14" key="1">
    <citation type="submission" date="2019-08" db="EMBL/GenBank/DDBJ databases">
        <title>In-depth cultivation of the pig gut microbiome towards novel bacterial diversity and tailored functional studies.</title>
        <authorList>
            <person name="Wylensek D."/>
            <person name="Hitch T.C.A."/>
            <person name="Clavel T."/>
        </authorList>
    </citation>
    <scope>NUCLEOTIDE SEQUENCE [LARGE SCALE GENOMIC DNA]</scope>
    <source>
        <strain evidence="13 14">Med78-601-WT-4W-RMD-3</strain>
    </source>
</reference>
<dbReference type="Proteomes" id="UP000462760">
    <property type="component" value="Unassembled WGS sequence"/>
</dbReference>
<feature type="active site" description="Proton donor/acceptor" evidence="7">
    <location>
        <position position="270"/>
    </location>
</feature>
<protein>
    <recommendedName>
        <fullName evidence="3 6">Alanine dehydrogenase</fullName>
        <ecNumber evidence="3 6">1.4.1.1</ecNumber>
    </recommendedName>
</protein>
<keyword evidence="9" id="KW-0547">Nucleotide-binding</keyword>
<evidence type="ECO:0000256" key="5">
    <source>
        <dbReference type="ARBA" id="ARBA00023027"/>
    </source>
</evidence>
<dbReference type="GO" id="GO:0000286">
    <property type="term" value="F:alanine dehydrogenase activity"/>
    <property type="evidence" value="ECO:0007669"/>
    <property type="project" value="UniProtKB-UniRule"/>
</dbReference>
<evidence type="ECO:0000256" key="4">
    <source>
        <dbReference type="ARBA" id="ARBA00023002"/>
    </source>
</evidence>
<keyword evidence="4 6" id="KW-0560">Oxidoreductase</keyword>
<dbReference type="SMART" id="SM01003">
    <property type="entry name" value="AlaDh_PNT_N"/>
    <property type="match status" value="1"/>
</dbReference>
<accession>A0A844FDZ0</accession>
<dbReference type="SUPFAM" id="SSF52283">
    <property type="entry name" value="Formate/glycerate dehydrogenase catalytic domain-like"/>
    <property type="match status" value="1"/>
</dbReference>
<evidence type="ECO:0000259" key="10">
    <source>
        <dbReference type="SMART" id="SM01002"/>
    </source>
</evidence>
<feature type="binding site" evidence="9">
    <location>
        <begin position="239"/>
        <end position="240"/>
    </location>
    <ligand>
        <name>NAD(+)</name>
        <dbReference type="ChEBI" id="CHEBI:57540"/>
    </ligand>
</feature>
<dbReference type="InterPro" id="IPR007698">
    <property type="entry name" value="AlaDH/PNT_NAD(H)-bd"/>
</dbReference>
<name>A0A844FDZ0_9FIRM</name>
<feature type="binding site" evidence="9">
    <location>
        <position position="134"/>
    </location>
    <ligand>
        <name>NAD(+)</name>
        <dbReference type="ChEBI" id="CHEBI:57540"/>
    </ligand>
</feature>
<feature type="binding site" evidence="9">
    <location>
        <begin position="267"/>
        <end position="270"/>
    </location>
    <ligand>
        <name>NAD(+)</name>
        <dbReference type="ChEBI" id="CHEBI:57540"/>
    </ligand>
</feature>
<comment type="catalytic activity">
    <reaction evidence="6">
        <text>L-alanine + NAD(+) + H2O = pyruvate + NH4(+) + NADH + H(+)</text>
        <dbReference type="Rhea" id="RHEA:18405"/>
        <dbReference type="ChEBI" id="CHEBI:15361"/>
        <dbReference type="ChEBI" id="CHEBI:15377"/>
        <dbReference type="ChEBI" id="CHEBI:15378"/>
        <dbReference type="ChEBI" id="CHEBI:28938"/>
        <dbReference type="ChEBI" id="CHEBI:57540"/>
        <dbReference type="ChEBI" id="CHEBI:57945"/>
        <dbReference type="ChEBI" id="CHEBI:57972"/>
        <dbReference type="EC" id="1.4.1.1"/>
    </reaction>
</comment>
<evidence type="ECO:0000256" key="7">
    <source>
        <dbReference type="PIRSR" id="PIRSR000183-1"/>
    </source>
</evidence>
<dbReference type="Pfam" id="PF05222">
    <property type="entry name" value="AlaDh_PNT_N"/>
    <property type="match status" value="1"/>
</dbReference>
<dbReference type="PANTHER" id="PTHR42795">
    <property type="entry name" value="ALANINE DEHYDROGENASE"/>
    <property type="match status" value="1"/>
</dbReference>
<dbReference type="OrthoDB" id="9804592at2"/>
<dbReference type="GO" id="GO:0000166">
    <property type="term" value="F:nucleotide binding"/>
    <property type="evidence" value="ECO:0007669"/>
    <property type="project" value="UniProtKB-KW"/>
</dbReference>
<feature type="binding site" evidence="8">
    <location>
        <position position="15"/>
    </location>
    <ligand>
        <name>substrate</name>
    </ligand>
</feature>
<comment type="similarity">
    <text evidence="2 6">Belongs to the AlaDH/PNT family.</text>
</comment>
<dbReference type="GO" id="GO:0042853">
    <property type="term" value="P:L-alanine catabolic process"/>
    <property type="evidence" value="ECO:0007669"/>
    <property type="project" value="UniProtKB-UniPathway"/>
</dbReference>
<evidence type="ECO:0000256" key="1">
    <source>
        <dbReference type="ARBA" id="ARBA00005206"/>
    </source>
</evidence>
<dbReference type="Pfam" id="PF01262">
    <property type="entry name" value="AlaDh_PNT_C"/>
    <property type="match status" value="1"/>
</dbReference>
<dbReference type="PANTHER" id="PTHR42795:SF1">
    <property type="entry name" value="ALANINE DEHYDROGENASE"/>
    <property type="match status" value="1"/>
</dbReference>
<dbReference type="FunFam" id="3.40.50.720:FF:000049">
    <property type="entry name" value="Alanine dehydrogenase"/>
    <property type="match status" value="1"/>
</dbReference>
<evidence type="ECO:0000256" key="8">
    <source>
        <dbReference type="PIRSR" id="PIRSR000183-2"/>
    </source>
</evidence>
<evidence type="ECO:0000313" key="13">
    <source>
        <dbReference type="EMBL" id="MSS42203.1"/>
    </source>
</evidence>
<organism evidence="13 14">
    <name type="scientific">Anaerosalibacter bizertensis</name>
    <dbReference type="NCBI Taxonomy" id="932217"/>
    <lineage>
        <taxon>Bacteria</taxon>
        <taxon>Bacillati</taxon>
        <taxon>Bacillota</taxon>
        <taxon>Tissierellia</taxon>
        <taxon>Tissierellales</taxon>
        <taxon>Sporanaerobacteraceae</taxon>
        <taxon>Anaerosalibacter</taxon>
    </lineage>
</organism>
<dbReference type="PIRSF" id="PIRSF000183">
    <property type="entry name" value="Alanine_dh"/>
    <property type="match status" value="1"/>
</dbReference>
<dbReference type="RefSeq" id="WP_154481440.1">
    <property type="nucleotide sequence ID" value="NZ_JAJBNW010000094.1"/>
</dbReference>
<feature type="binding site" evidence="8">
    <location>
        <position position="75"/>
    </location>
    <ligand>
        <name>substrate</name>
    </ligand>
</feature>
<dbReference type="Gene3D" id="3.40.50.720">
    <property type="entry name" value="NAD(P)-binding Rossmann-like Domain"/>
    <property type="match status" value="2"/>
</dbReference>
<evidence type="ECO:0000256" key="3">
    <source>
        <dbReference type="ARBA" id="ARBA00012897"/>
    </source>
</evidence>
<keyword evidence="15" id="KW-1185">Reference proteome</keyword>
<dbReference type="PROSITE" id="PS00837">
    <property type="entry name" value="ALADH_PNT_2"/>
    <property type="match status" value="1"/>
</dbReference>
<dbReference type="InterPro" id="IPR008143">
    <property type="entry name" value="Ala_DH/PNT_CS2"/>
</dbReference>
<dbReference type="UniPathway" id="UPA00527">
    <property type="reaction ID" value="UER00585"/>
</dbReference>
<reference evidence="12" key="2">
    <citation type="submission" date="2022-01" db="EMBL/GenBank/DDBJ databases">
        <title>Collection of gut derived symbiotic bacterial strains cultured from healthy donors.</title>
        <authorList>
            <person name="Lin H."/>
            <person name="Kohout C."/>
            <person name="Waligurski E."/>
            <person name="Pamer E.G."/>
        </authorList>
    </citation>
    <scope>NUCLEOTIDE SEQUENCE</scope>
    <source>
        <strain evidence="12">MSK.14.39</strain>
    </source>
</reference>
<dbReference type="SUPFAM" id="SSF51735">
    <property type="entry name" value="NAD(P)-binding Rossmann-fold domains"/>
    <property type="match status" value="1"/>
</dbReference>
<evidence type="ECO:0000313" key="15">
    <source>
        <dbReference type="Proteomes" id="UP001108123"/>
    </source>
</evidence>
<dbReference type="InterPro" id="IPR008141">
    <property type="entry name" value="Ala_DH"/>
</dbReference>
<dbReference type="EMBL" id="VULR01000001">
    <property type="protein sequence ID" value="MSS42203.1"/>
    <property type="molecule type" value="Genomic_DNA"/>
</dbReference>
<dbReference type="EMBL" id="JAKNID010000030">
    <property type="protein sequence ID" value="MCG4565417.1"/>
    <property type="molecule type" value="Genomic_DNA"/>
</dbReference>
<feature type="domain" description="Alanine dehydrogenase/pyridine nucleotide transhydrogenase NAD(H)-binding" evidence="10">
    <location>
        <begin position="149"/>
        <end position="297"/>
    </location>
</feature>
<evidence type="ECO:0000313" key="12">
    <source>
        <dbReference type="EMBL" id="MCG4565417.1"/>
    </source>
</evidence>
<evidence type="ECO:0000256" key="6">
    <source>
        <dbReference type="PIRNR" id="PIRNR000183"/>
    </source>
</evidence>
<feature type="active site" description="Proton donor/acceptor" evidence="7">
    <location>
        <position position="96"/>
    </location>
</feature>
<keyword evidence="5 6" id="KW-0520">NAD</keyword>
<feature type="domain" description="Alanine dehydrogenase/pyridine nucleotide transhydrogenase N-terminal" evidence="11">
    <location>
        <begin position="4"/>
        <end position="137"/>
    </location>
</feature>
<evidence type="ECO:0000256" key="2">
    <source>
        <dbReference type="ARBA" id="ARBA00005689"/>
    </source>
</evidence>
<dbReference type="InterPro" id="IPR036291">
    <property type="entry name" value="NAD(P)-bd_dom_sf"/>
</dbReference>
<evidence type="ECO:0000259" key="11">
    <source>
        <dbReference type="SMART" id="SM01003"/>
    </source>
</evidence>
<comment type="caution">
    <text evidence="13">The sequence shown here is derived from an EMBL/GenBank/DDBJ whole genome shotgun (WGS) entry which is preliminary data.</text>
</comment>
<dbReference type="InterPro" id="IPR007886">
    <property type="entry name" value="AlaDH/PNT_N"/>
</dbReference>
<dbReference type="EC" id="1.4.1.1" evidence="3 6"/>
<feature type="binding site" evidence="9">
    <location>
        <position position="203"/>
    </location>
    <ligand>
        <name>NAD(+)</name>
        <dbReference type="ChEBI" id="CHEBI:57540"/>
    </ligand>
</feature>
<evidence type="ECO:0000256" key="9">
    <source>
        <dbReference type="PIRSR" id="PIRSR000183-3"/>
    </source>
</evidence>